<dbReference type="InterPro" id="IPR036188">
    <property type="entry name" value="FAD/NAD-bd_sf"/>
</dbReference>
<dbReference type="AlphaFoldDB" id="A0A6N9R0H2"/>
<protein>
    <submittedName>
        <fullName evidence="1">Uncharacterized protein</fullName>
    </submittedName>
</protein>
<evidence type="ECO:0000313" key="1">
    <source>
        <dbReference type="EMBL" id="NDO79012.1"/>
    </source>
</evidence>
<accession>A0A6N9R0H2</accession>
<name>A0A6N9R0H2_9MICC</name>
<reference evidence="1 2" key="1">
    <citation type="submission" date="2019-11" db="EMBL/GenBank/DDBJ databases">
        <title>Draft genome sequence of Kocuria indica DP-K7, a methyl red degrading Actinobacterium.</title>
        <authorList>
            <person name="Kumaran S."/>
            <person name="Tischler D."/>
            <person name="Ngo A.C.R."/>
            <person name="Schultes F."/>
        </authorList>
    </citation>
    <scope>NUCLEOTIDE SEQUENCE [LARGE SCALE GENOMIC DNA]</scope>
    <source>
        <strain evidence="1 2">DP-K7</strain>
    </source>
</reference>
<organism evidence="1 2">
    <name type="scientific">Kocuria marina subsp. indica</name>
    <dbReference type="NCBI Taxonomy" id="1049583"/>
    <lineage>
        <taxon>Bacteria</taxon>
        <taxon>Bacillati</taxon>
        <taxon>Actinomycetota</taxon>
        <taxon>Actinomycetes</taxon>
        <taxon>Micrococcales</taxon>
        <taxon>Micrococcaceae</taxon>
        <taxon>Kocuria</taxon>
    </lineage>
</organism>
<gene>
    <name evidence="1" type="ORF">GKZ75_12475</name>
</gene>
<evidence type="ECO:0000313" key="2">
    <source>
        <dbReference type="Proteomes" id="UP000471026"/>
    </source>
</evidence>
<sequence length="36" mass="3809">MRFGTELLELTRDDAGATAVIRDRASGEAATVRAST</sequence>
<dbReference type="Proteomes" id="UP000471026">
    <property type="component" value="Unassembled WGS sequence"/>
</dbReference>
<dbReference type="EMBL" id="WMHZ01000023">
    <property type="protein sequence ID" value="NDO79012.1"/>
    <property type="molecule type" value="Genomic_DNA"/>
</dbReference>
<dbReference type="Gene3D" id="3.50.50.60">
    <property type="entry name" value="FAD/NAD(P)-binding domain"/>
    <property type="match status" value="1"/>
</dbReference>
<comment type="caution">
    <text evidence="1">The sequence shown here is derived from an EMBL/GenBank/DDBJ whole genome shotgun (WGS) entry which is preliminary data.</text>
</comment>
<proteinExistence type="predicted"/>